<dbReference type="PIRSF" id="PIRSF001589">
    <property type="entry name" value="Asn_synthetase_glu-h"/>
    <property type="match status" value="1"/>
</dbReference>
<dbReference type="InterPro" id="IPR029055">
    <property type="entry name" value="Ntn_hydrolases_N"/>
</dbReference>
<comment type="caution">
    <text evidence="7">The sequence shown here is derived from an EMBL/GenBank/DDBJ whole genome shotgun (WGS) entry which is preliminary data.</text>
</comment>
<dbReference type="GO" id="GO:0006529">
    <property type="term" value="P:asparagine biosynthetic process"/>
    <property type="evidence" value="ECO:0007669"/>
    <property type="project" value="InterPro"/>
</dbReference>
<evidence type="ECO:0000256" key="3">
    <source>
        <dbReference type="ARBA" id="ARBA00012737"/>
    </source>
</evidence>
<dbReference type="EC" id="6.3.5.4" evidence="3"/>
<feature type="site" description="Important for beta-aspartyl-AMP intermediate formation" evidence="5">
    <location>
        <position position="310"/>
    </location>
</feature>
<protein>
    <recommendedName>
        <fullName evidence="3">asparagine synthase (glutamine-hydrolyzing)</fullName>
        <ecNumber evidence="3">6.3.5.4</ecNumber>
    </recommendedName>
</protein>
<reference evidence="7 8" key="1">
    <citation type="journal article" date="2019" name="Nat. Med.">
        <title>A library of human gut bacterial isolates paired with longitudinal multiomics data enables mechanistic microbiome research.</title>
        <authorList>
            <person name="Poyet M."/>
            <person name="Groussin M."/>
            <person name="Gibbons S.M."/>
            <person name="Avila-Pacheco J."/>
            <person name="Jiang X."/>
            <person name="Kearney S.M."/>
            <person name="Perrotta A.R."/>
            <person name="Berdy B."/>
            <person name="Zhao S."/>
            <person name="Lieberman T.D."/>
            <person name="Swanson P.K."/>
            <person name="Smith M."/>
            <person name="Roesemann S."/>
            <person name="Alexander J.E."/>
            <person name="Rich S.A."/>
            <person name="Livny J."/>
            <person name="Vlamakis H."/>
            <person name="Clish C."/>
            <person name="Bullock K."/>
            <person name="Deik A."/>
            <person name="Scott J."/>
            <person name="Pierce K.A."/>
            <person name="Xavier R.J."/>
            <person name="Alm E.J."/>
        </authorList>
    </citation>
    <scope>NUCLEOTIDE SEQUENCE [LARGE SCALE GENOMIC DNA]</scope>
    <source>
        <strain evidence="7 8">BIOML-A2</strain>
    </source>
</reference>
<dbReference type="InterPro" id="IPR014729">
    <property type="entry name" value="Rossmann-like_a/b/a_fold"/>
</dbReference>
<evidence type="ECO:0000259" key="6">
    <source>
        <dbReference type="Pfam" id="PF00733"/>
    </source>
</evidence>
<gene>
    <name evidence="7" type="ORF">GKD68_01945</name>
</gene>
<comment type="pathway">
    <text evidence="1">Amino-acid biosynthesis; L-asparagine biosynthesis; L-asparagine from L-aspartate (L-Gln route): step 1/1.</text>
</comment>
<proteinExistence type="inferred from homology"/>
<dbReference type="RefSeq" id="WP_095231488.1">
    <property type="nucleotide sequence ID" value="NZ_CABMKT010000002.1"/>
</dbReference>
<dbReference type="InterPro" id="IPR051786">
    <property type="entry name" value="ASN_synthetase/amidase"/>
</dbReference>
<dbReference type="AlphaFoldDB" id="A0A6I2NJU8"/>
<evidence type="ECO:0000256" key="2">
    <source>
        <dbReference type="ARBA" id="ARBA00005752"/>
    </source>
</evidence>
<evidence type="ECO:0000256" key="1">
    <source>
        <dbReference type="ARBA" id="ARBA00005187"/>
    </source>
</evidence>
<dbReference type="InterPro" id="IPR006426">
    <property type="entry name" value="Asn_synth_AEB"/>
</dbReference>
<sequence length="588" mass="67399">MFIGKWDVERKEDFLYEGSCRIHKVDGISVWFFGVLYNKKTLGYDPAANEAKIIIEIYREKGYTGFARLDGSFTCLLRTPDSAVIFRDHHGTSYQVYYTSQYFSSSLMRLKDMDGFTAVPNYKALSSFLSIGYIETPMCALEGVCKLGAGELLLWRDGDLRSMSLFPSYTMAPATPRKSLEEYAEEYAGLHAVAIQRRIGSSANVGILLSGGYDSGCNLAALRKIYNGDIRSYSIGFKGDNWTELPLARCMSDTFHTIHAEYEIDGSEISSLPDIVEFLGDPFVEGGLMVNYSVMRLIGQAKPDILLGGDGSDQYFGTSGREVALHYLTSRIGMKPLMRLLYGFLNQSGFDTNNSLYRLRFHLDKILHILQGDLFGFPSFWLKDLMLDQDFLPAPDRHRPDTRSFEALYTQHLYKSDVERIINQVILFKASKMADMFGNNLAFPYMDLDLYRFLSELPVCYKCKGDSVAKIARGHATAKYLLKYHYKPLLPEAITSKKKQGGFAPMPLFFKDDRQRTRIADFILSSSVVGDYLNRKTVERFVRRYDLEVHNEDNWFWYRQNRAIQYFNLLTLAIWWERFIGNKDCLSF</sequence>
<dbReference type="EMBL" id="WKNE01000001">
    <property type="protein sequence ID" value="MRZ53517.1"/>
    <property type="molecule type" value="Genomic_DNA"/>
</dbReference>
<dbReference type="SUPFAM" id="SSF52402">
    <property type="entry name" value="Adenine nucleotide alpha hydrolases-like"/>
    <property type="match status" value="1"/>
</dbReference>
<dbReference type="PANTHER" id="PTHR43284:SF1">
    <property type="entry name" value="ASPARAGINE SYNTHETASE"/>
    <property type="match status" value="1"/>
</dbReference>
<dbReference type="GO" id="GO:0004066">
    <property type="term" value="F:asparagine synthase (glutamine-hydrolyzing) activity"/>
    <property type="evidence" value="ECO:0007669"/>
    <property type="project" value="UniProtKB-EC"/>
</dbReference>
<comment type="similarity">
    <text evidence="2">Belongs to the asparagine synthetase family.</text>
</comment>
<dbReference type="Proteomes" id="UP000432516">
    <property type="component" value="Unassembled WGS sequence"/>
</dbReference>
<evidence type="ECO:0000256" key="4">
    <source>
        <dbReference type="ARBA" id="ARBA00048741"/>
    </source>
</evidence>
<evidence type="ECO:0000313" key="7">
    <source>
        <dbReference type="EMBL" id="MRZ53517.1"/>
    </source>
</evidence>
<dbReference type="CDD" id="cd01991">
    <property type="entry name" value="Asn_synthase_B_C"/>
    <property type="match status" value="1"/>
</dbReference>
<dbReference type="Gene3D" id="3.40.50.620">
    <property type="entry name" value="HUPs"/>
    <property type="match status" value="1"/>
</dbReference>
<accession>A0A6I2NJU8</accession>
<dbReference type="SUPFAM" id="SSF56235">
    <property type="entry name" value="N-terminal nucleophile aminohydrolases (Ntn hydrolases)"/>
    <property type="match status" value="1"/>
</dbReference>
<feature type="domain" description="Asparagine synthetase" evidence="6">
    <location>
        <begin position="194"/>
        <end position="558"/>
    </location>
</feature>
<dbReference type="Pfam" id="PF00733">
    <property type="entry name" value="Asn_synthase"/>
    <property type="match status" value="1"/>
</dbReference>
<dbReference type="PANTHER" id="PTHR43284">
    <property type="entry name" value="ASPARAGINE SYNTHETASE (GLUTAMINE-HYDROLYZING)"/>
    <property type="match status" value="1"/>
</dbReference>
<name>A0A6I2NJU8_PARDI</name>
<dbReference type="InterPro" id="IPR001962">
    <property type="entry name" value="Asn_synthase"/>
</dbReference>
<evidence type="ECO:0000256" key="5">
    <source>
        <dbReference type="PIRSR" id="PIRSR001589-3"/>
    </source>
</evidence>
<organism evidence="7 8">
    <name type="scientific">Parabacteroides distasonis</name>
    <dbReference type="NCBI Taxonomy" id="823"/>
    <lineage>
        <taxon>Bacteria</taxon>
        <taxon>Pseudomonadati</taxon>
        <taxon>Bacteroidota</taxon>
        <taxon>Bacteroidia</taxon>
        <taxon>Bacteroidales</taxon>
        <taxon>Tannerellaceae</taxon>
        <taxon>Parabacteroides</taxon>
    </lineage>
</organism>
<dbReference type="Gene3D" id="3.60.20.10">
    <property type="entry name" value="Glutamine Phosphoribosylpyrophosphate, subunit 1, domain 1"/>
    <property type="match status" value="1"/>
</dbReference>
<evidence type="ECO:0000313" key="8">
    <source>
        <dbReference type="Proteomes" id="UP000432516"/>
    </source>
</evidence>
<comment type="catalytic activity">
    <reaction evidence="4">
        <text>L-aspartate + L-glutamine + ATP + H2O = L-asparagine + L-glutamate + AMP + diphosphate + H(+)</text>
        <dbReference type="Rhea" id="RHEA:12228"/>
        <dbReference type="ChEBI" id="CHEBI:15377"/>
        <dbReference type="ChEBI" id="CHEBI:15378"/>
        <dbReference type="ChEBI" id="CHEBI:29985"/>
        <dbReference type="ChEBI" id="CHEBI:29991"/>
        <dbReference type="ChEBI" id="CHEBI:30616"/>
        <dbReference type="ChEBI" id="CHEBI:33019"/>
        <dbReference type="ChEBI" id="CHEBI:58048"/>
        <dbReference type="ChEBI" id="CHEBI:58359"/>
        <dbReference type="ChEBI" id="CHEBI:456215"/>
        <dbReference type="EC" id="6.3.5.4"/>
    </reaction>
</comment>